<dbReference type="RefSeq" id="WP_322498201.1">
    <property type="nucleotide sequence ID" value="NZ_JARGYT010000104.1"/>
</dbReference>
<accession>A0ABU5LA37</accession>
<keyword evidence="3" id="KW-1185">Reference proteome</keyword>
<dbReference type="EMBL" id="JARGYT010000104">
    <property type="protein sequence ID" value="MDZ5762760.1"/>
    <property type="molecule type" value="Genomic_DNA"/>
</dbReference>
<protein>
    <submittedName>
        <fullName evidence="2">IS1595 family transposase domain protein</fullName>
    </submittedName>
</protein>
<sequence>MNLIEFQNHFAEEKTCREWFAKKRWGGDKAICPYCNATETYSFKDGILYKCSKCTKQFTVRIGTIFEDSRLPLTKWFLTIYLFTSMKKGLSSYQLAKYLSITQKSAWFVLCRLREILGSGCNNPFNGTTEIDEAYFGGKEENTNINIKSIQPLNKLC</sequence>
<dbReference type="Pfam" id="PF12760">
    <property type="entry name" value="Zn_ribbon_IS1595"/>
    <property type="match status" value="1"/>
</dbReference>
<comment type="caution">
    <text evidence="2">The sequence shown here is derived from an EMBL/GenBank/DDBJ whole genome shotgun (WGS) entry which is preliminary data.</text>
</comment>
<evidence type="ECO:0000313" key="3">
    <source>
        <dbReference type="Proteomes" id="UP001293791"/>
    </source>
</evidence>
<name>A0ABU5LA37_9RICK</name>
<proteinExistence type="predicted"/>
<evidence type="ECO:0000259" key="1">
    <source>
        <dbReference type="Pfam" id="PF12760"/>
    </source>
</evidence>
<dbReference type="Proteomes" id="UP001293791">
    <property type="component" value="Unassembled WGS sequence"/>
</dbReference>
<evidence type="ECO:0000313" key="2">
    <source>
        <dbReference type="EMBL" id="MDZ5762760.1"/>
    </source>
</evidence>
<dbReference type="InterPro" id="IPR024442">
    <property type="entry name" value="Transposase_Zn_ribbon"/>
</dbReference>
<gene>
    <name evidence="2" type="ORF">Cyrtocomes_01154</name>
</gene>
<organism evidence="2 3">
    <name type="scientific">Candidatus Cyrtobacter comes</name>
    <dbReference type="NCBI Taxonomy" id="675776"/>
    <lineage>
        <taxon>Bacteria</taxon>
        <taxon>Pseudomonadati</taxon>
        <taxon>Pseudomonadota</taxon>
        <taxon>Alphaproteobacteria</taxon>
        <taxon>Rickettsiales</taxon>
        <taxon>Candidatus Midichloriaceae</taxon>
        <taxon>Candidatus Cyrtobacter</taxon>
    </lineage>
</organism>
<feature type="domain" description="Transposase zinc-ribbon" evidence="1">
    <location>
        <begin position="13"/>
        <end position="57"/>
    </location>
</feature>
<reference evidence="2 3" key="1">
    <citation type="submission" date="2023-02" db="EMBL/GenBank/DDBJ databases">
        <title>Host association and intracellularity evolved multiple times independently in the Rickettsiales.</title>
        <authorList>
            <person name="Castelli M."/>
            <person name="Nardi T."/>
            <person name="Gammuto L."/>
            <person name="Bellinzona G."/>
            <person name="Sabaneyeva E."/>
            <person name="Potekhin A."/>
            <person name="Serra V."/>
            <person name="Petroni G."/>
            <person name="Sassera D."/>
        </authorList>
    </citation>
    <scope>NUCLEOTIDE SEQUENCE [LARGE SCALE GENOMIC DNA]</scope>
    <source>
        <strain evidence="2 3">BOD18</strain>
    </source>
</reference>